<organism evidence="2 3">
    <name type="scientific">Bathymodiolus thermophilus thioautotrophic gill symbiont</name>
    <dbReference type="NCBI Taxonomy" id="2360"/>
    <lineage>
        <taxon>Bacteria</taxon>
        <taxon>Pseudomonadati</taxon>
        <taxon>Pseudomonadota</taxon>
        <taxon>Gammaproteobacteria</taxon>
        <taxon>sulfur-oxidizing symbionts</taxon>
    </lineage>
</organism>
<evidence type="ECO:0008006" key="4">
    <source>
        <dbReference type="Google" id="ProtNLM"/>
    </source>
</evidence>
<proteinExistence type="predicted"/>
<reference evidence="3" key="1">
    <citation type="submission" date="2016-09" db="EMBL/GenBank/DDBJ databases">
        <title>Genome Sequence of Bathymodiolus thermophilus sulfur-oxidizing gill endosymbiont.</title>
        <authorList>
            <person name="Ponnudurai R."/>
            <person name="Kleiner M."/>
            <person name="Sayavedra L."/>
            <person name="Thuermer A."/>
            <person name="Felbeck H."/>
            <person name="Schlueter R."/>
            <person name="Schweder T."/>
            <person name="Markert S."/>
        </authorList>
    </citation>
    <scope>NUCLEOTIDE SEQUENCE [LARGE SCALE GENOMIC DNA]</scope>
    <source>
        <strain evidence="3">BAT/CrabSpa'14</strain>
    </source>
</reference>
<dbReference type="EMBL" id="MIQH01000646">
    <property type="protein sequence ID" value="OIR24478.1"/>
    <property type="molecule type" value="Genomic_DNA"/>
</dbReference>
<evidence type="ECO:0000313" key="2">
    <source>
        <dbReference type="EMBL" id="OIR24478.1"/>
    </source>
</evidence>
<accession>A0A1J5U6N4</accession>
<dbReference type="AlphaFoldDB" id="A0A1J5U6N4"/>
<keyword evidence="1" id="KW-0732">Signal</keyword>
<evidence type="ECO:0000313" key="3">
    <source>
        <dbReference type="Proteomes" id="UP000182798"/>
    </source>
</evidence>
<dbReference type="OrthoDB" id="7060183at2"/>
<gene>
    <name evidence="2" type="ORF">BGC33_03730</name>
</gene>
<comment type="caution">
    <text evidence="2">The sequence shown here is derived from an EMBL/GenBank/DDBJ whole genome shotgun (WGS) entry which is preliminary data.</text>
</comment>
<protein>
    <recommendedName>
        <fullName evidence="4">Porin domain-containing protein</fullName>
    </recommendedName>
</protein>
<dbReference type="Proteomes" id="UP000182798">
    <property type="component" value="Unassembled WGS sequence"/>
</dbReference>
<feature type="chain" id="PRO_5009635933" description="Porin domain-containing protein" evidence="1">
    <location>
        <begin position="21"/>
        <end position="366"/>
    </location>
</feature>
<name>A0A1J5U6N4_9GAMM</name>
<sequence>MKKQLMIAAVAATMASVSQAGISITGDSYFSYANNAIGYDEDQPADFEKNVDSQRVRLKVVGTTGATKVTAVLRNNGATRVDSSNKELSDNVRKGGLQMDSLYITTKAGRFNIKAGDYWGTIGLGARSKGASKKNAVALSAKVGPATLGVYTSGDDAHSTNVNASAKVKGVSIKAVLNPKEFTNLSVKGTFKGITGALELHLDKTNDAIADDEKNNTTLIHVNGKFRSIKWDVASISNKIAYNGHETTGGFKNSTLAPLGSMLIGEGARGGTATAVANVGQFTSIVGVAVSTKLAGNTIKGIYTKNTMPAGIAGADDEKASGIELIITRPLGGAQLTANFGKLSGFSDTYKTMNASNKGLRLDVKF</sequence>
<evidence type="ECO:0000256" key="1">
    <source>
        <dbReference type="SAM" id="SignalP"/>
    </source>
</evidence>
<dbReference type="RefSeq" id="WP_071564616.1">
    <property type="nucleotide sequence ID" value="NZ_CP024634.1"/>
</dbReference>
<feature type="signal peptide" evidence="1">
    <location>
        <begin position="1"/>
        <end position="20"/>
    </location>
</feature>